<evidence type="ECO:0000256" key="6">
    <source>
        <dbReference type="ARBA" id="ARBA00023136"/>
    </source>
</evidence>
<dbReference type="Gene3D" id="1.20.1720.10">
    <property type="entry name" value="Multidrug resistance protein D"/>
    <property type="match status" value="1"/>
</dbReference>
<evidence type="ECO:0000256" key="8">
    <source>
        <dbReference type="SAM" id="MobiDB-lite"/>
    </source>
</evidence>
<feature type="transmembrane region" description="Helical" evidence="9">
    <location>
        <begin position="327"/>
        <end position="348"/>
    </location>
</feature>
<dbReference type="PANTHER" id="PTHR42718">
    <property type="entry name" value="MAJOR FACILITATOR SUPERFAMILY MULTIDRUG TRANSPORTER MFSC"/>
    <property type="match status" value="1"/>
</dbReference>
<keyword evidence="12" id="KW-1185">Reference proteome</keyword>
<organism evidence="11 12">
    <name type="scientific">Streptomyces tubbatahanensis</name>
    <dbReference type="NCBI Taxonomy" id="2923272"/>
    <lineage>
        <taxon>Bacteria</taxon>
        <taxon>Bacillati</taxon>
        <taxon>Actinomycetota</taxon>
        <taxon>Actinomycetes</taxon>
        <taxon>Kitasatosporales</taxon>
        <taxon>Streptomycetaceae</taxon>
        <taxon>Streptomyces</taxon>
    </lineage>
</organism>
<sequence>MNTFPEARPAPSAPDRRMPALALLSLLQFLIAIDVTVVNVALPSIGAQFGTPTASLSWVVTGYTLVGGGLLLLGGRVTDLLGRRRMFLLGAALFALASLAAGLAPNLPTLVGARFAQGAGEALASPAAMSLIALLFPGPAERAKALGVWGAISSGGLVVGVLLSGVVTQLLHWRWIFGINVPLTAAVLLLAPKLVPADAPRPRAGRLDLPGAALLTAGPLSLVYGVLESAPVALAAGVLLLAAFVLVEARTPSPLVPLSFFAHRTRAVANGATVLLSAALSTAFFLLTLYLQDVVGLSPLQAGLAFLPFCAVVLAAVSLASRLIAALGVRSTALVGLACTAAGLGWLARVPEQGGYLVDVLPGMTGVAAGMGIGLLGLQNAALHGVTEDDAGTAAGVQRSVDQLGGSLGLAVLVGVAAGGAGVDGFRNAFFYALIGVAVAAAGLLLAGRGAPRGGTARGGGAARDGGAADAAAEAPLET</sequence>
<dbReference type="PRINTS" id="PR01036">
    <property type="entry name" value="TCRTETB"/>
</dbReference>
<feature type="region of interest" description="Disordered" evidence="8">
    <location>
        <begin position="456"/>
        <end position="479"/>
    </location>
</feature>
<feature type="compositionally biased region" description="Low complexity" evidence="8">
    <location>
        <begin position="465"/>
        <end position="479"/>
    </location>
</feature>
<feature type="transmembrane region" description="Helical" evidence="9">
    <location>
        <begin position="268"/>
        <end position="290"/>
    </location>
</feature>
<feature type="transmembrane region" description="Helical" evidence="9">
    <location>
        <begin position="429"/>
        <end position="448"/>
    </location>
</feature>
<evidence type="ECO:0000313" key="11">
    <source>
        <dbReference type="EMBL" id="UNS98132.1"/>
    </source>
</evidence>
<dbReference type="InterPro" id="IPR011701">
    <property type="entry name" value="MFS"/>
</dbReference>
<dbReference type="PROSITE" id="PS50850">
    <property type="entry name" value="MFS"/>
    <property type="match status" value="1"/>
</dbReference>
<keyword evidence="2" id="KW-0813">Transport</keyword>
<feature type="transmembrane region" description="Helical" evidence="9">
    <location>
        <begin position="86"/>
        <end position="104"/>
    </location>
</feature>
<feature type="domain" description="Major facilitator superfamily (MFS) profile" evidence="10">
    <location>
        <begin position="20"/>
        <end position="453"/>
    </location>
</feature>
<evidence type="ECO:0000256" key="2">
    <source>
        <dbReference type="ARBA" id="ARBA00022448"/>
    </source>
</evidence>
<dbReference type="EMBL" id="CP093846">
    <property type="protein sequence ID" value="UNS98132.1"/>
    <property type="molecule type" value="Genomic_DNA"/>
</dbReference>
<evidence type="ECO:0000256" key="7">
    <source>
        <dbReference type="ARBA" id="ARBA00023251"/>
    </source>
</evidence>
<gene>
    <name evidence="11" type="ORF">MMF93_17965</name>
</gene>
<dbReference type="InterPro" id="IPR020846">
    <property type="entry name" value="MFS_dom"/>
</dbReference>
<feature type="transmembrane region" description="Helical" evidence="9">
    <location>
        <begin position="302"/>
        <end position="320"/>
    </location>
</feature>
<proteinExistence type="predicted"/>
<accession>A0ABY3XUQ4</accession>
<keyword evidence="5 9" id="KW-1133">Transmembrane helix</keyword>
<evidence type="ECO:0000256" key="5">
    <source>
        <dbReference type="ARBA" id="ARBA00022989"/>
    </source>
</evidence>
<evidence type="ECO:0000313" key="12">
    <source>
        <dbReference type="Proteomes" id="UP001202244"/>
    </source>
</evidence>
<evidence type="ECO:0000256" key="1">
    <source>
        <dbReference type="ARBA" id="ARBA00004651"/>
    </source>
</evidence>
<dbReference type="Gene3D" id="1.20.1250.20">
    <property type="entry name" value="MFS general substrate transporter like domains"/>
    <property type="match status" value="1"/>
</dbReference>
<feature type="transmembrane region" description="Helical" evidence="9">
    <location>
        <begin position="173"/>
        <end position="195"/>
    </location>
</feature>
<keyword evidence="4 9" id="KW-0812">Transmembrane</keyword>
<comment type="subcellular location">
    <subcellularLocation>
        <location evidence="1">Cell membrane</location>
        <topology evidence="1">Multi-pass membrane protein</topology>
    </subcellularLocation>
</comment>
<reference evidence="11 12" key="1">
    <citation type="journal article" date="2023" name="Microbiol. Spectr.">
        <title>Synergy between Genome Mining, Metabolomics, and Bioinformatics Uncovers Antibacterial Chlorinated Carbazole Alkaloids and Their Biosynthetic Gene Cluster from Streptomyces tubbatahanensis sp. nov., a Novel Actinomycete Isolated from Sulu Sea, Philippines.</title>
        <authorList>
            <person name="Tenebro C.P."/>
            <person name="Trono D.J.V.L."/>
            <person name="Balida L.A.P."/>
            <person name="Bayog L.K.A."/>
            <person name="Bruna J.R."/>
            <person name="Sabido E.M."/>
            <person name="Caspe D.P.C."/>
            <person name="de Los Santos E.L.C."/>
            <person name="Saludes J.P."/>
            <person name="Dalisay D.S."/>
        </authorList>
    </citation>
    <scope>NUCLEOTIDE SEQUENCE [LARGE SCALE GENOMIC DNA]</scope>
    <source>
        <strain evidence="11 12">DSD3025</strain>
    </source>
</reference>
<keyword evidence="3" id="KW-1003">Cell membrane</keyword>
<feature type="transmembrane region" description="Helical" evidence="9">
    <location>
        <begin position="404"/>
        <end position="423"/>
    </location>
</feature>
<name>A0ABY3XUQ4_9ACTN</name>
<dbReference type="CDD" id="cd17321">
    <property type="entry name" value="MFS_MMR_MDR_like"/>
    <property type="match status" value="1"/>
</dbReference>
<protein>
    <submittedName>
        <fullName evidence="11">MFS transporter</fullName>
    </submittedName>
</protein>
<dbReference type="InterPro" id="IPR036259">
    <property type="entry name" value="MFS_trans_sf"/>
</dbReference>
<evidence type="ECO:0000256" key="3">
    <source>
        <dbReference type="ARBA" id="ARBA00022475"/>
    </source>
</evidence>
<dbReference type="SUPFAM" id="SSF103473">
    <property type="entry name" value="MFS general substrate transporter"/>
    <property type="match status" value="1"/>
</dbReference>
<dbReference type="Proteomes" id="UP001202244">
    <property type="component" value="Chromosome"/>
</dbReference>
<dbReference type="Pfam" id="PF07690">
    <property type="entry name" value="MFS_1"/>
    <property type="match status" value="1"/>
</dbReference>
<feature type="transmembrane region" description="Helical" evidence="9">
    <location>
        <begin position="54"/>
        <end position="74"/>
    </location>
</feature>
<keyword evidence="6 9" id="KW-0472">Membrane</keyword>
<feature type="transmembrane region" description="Helical" evidence="9">
    <location>
        <begin position="360"/>
        <end position="383"/>
    </location>
</feature>
<feature type="transmembrane region" description="Helical" evidence="9">
    <location>
        <begin position="148"/>
        <end position="167"/>
    </location>
</feature>
<feature type="transmembrane region" description="Helical" evidence="9">
    <location>
        <begin position="21"/>
        <end position="42"/>
    </location>
</feature>
<dbReference type="PANTHER" id="PTHR42718:SF46">
    <property type="entry name" value="BLR6921 PROTEIN"/>
    <property type="match status" value="1"/>
</dbReference>
<keyword evidence="7" id="KW-0046">Antibiotic resistance</keyword>
<evidence type="ECO:0000259" key="10">
    <source>
        <dbReference type="PROSITE" id="PS50850"/>
    </source>
</evidence>
<evidence type="ECO:0000256" key="9">
    <source>
        <dbReference type="SAM" id="Phobius"/>
    </source>
</evidence>
<evidence type="ECO:0000256" key="4">
    <source>
        <dbReference type="ARBA" id="ARBA00022692"/>
    </source>
</evidence>
<feature type="transmembrane region" description="Helical" evidence="9">
    <location>
        <begin position="230"/>
        <end position="247"/>
    </location>
</feature>